<gene>
    <name evidence="2" type="ORF">RISW2_12930</name>
</gene>
<dbReference type="GO" id="GO:0003824">
    <property type="term" value="F:catalytic activity"/>
    <property type="evidence" value="ECO:0007669"/>
    <property type="project" value="InterPro"/>
</dbReference>
<dbReference type="GO" id="GO:0030151">
    <property type="term" value="F:molybdenum ion binding"/>
    <property type="evidence" value="ECO:0007669"/>
    <property type="project" value="InterPro"/>
</dbReference>
<sequence>MSARVTGLWRFPIKAHGREAVEAVDLTAGRTMPWDRVWAVAHQRSDADGSEWLPCRNFTRGANVPALMAISVRLDEAAETVTLSHPDRPDITLSPDRDGAAFLDWVRPLHGDSTWQPARIVRAQARGMTDSDFASLTLCNMSSHRAVEQRIGRPLSIHRWRGNVWLDGLAPWEEFDWIGREVQVGGAVFKVRERTGRCRATEANPDTGQRDTDMLATLGSWGHTDFSVMAEVVRGGRVTTGDTVRLL</sequence>
<dbReference type="GO" id="GO:0030170">
    <property type="term" value="F:pyridoxal phosphate binding"/>
    <property type="evidence" value="ECO:0007669"/>
    <property type="project" value="InterPro"/>
</dbReference>
<dbReference type="Pfam" id="PF03476">
    <property type="entry name" value="MOSC_N"/>
    <property type="match status" value="1"/>
</dbReference>
<dbReference type="InterPro" id="IPR011037">
    <property type="entry name" value="Pyrv_Knase-like_insert_dom_sf"/>
</dbReference>
<reference evidence="2 3" key="1">
    <citation type="submission" date="2014-01" db="EMBL/GenBank/DDBJ databases">
        <title>Roseivivax isoporae LMG 25204 Genome Sequencing.</title>
        <authorList>
            <person name="Lai Q."/>
            <person name="Li G."/>
            <person name="Shao Z."/>
        </authorList>
    </citation>
    <scope>NUCLEOTIDE SEQUENCE [LARGE SCALE GENOMIC DNA]</scope>
    <source>
        <strain evidence="2 3">LMG 25204</strain>
    </source>
</reference>
<keyword evidence="3" id="KW-1185">Reference proteome</keyword>
<dbReference type="STRING" id="1449351.RISW2_12930"/>
<dbReference type="SUPFAM" id="SSF50800">
    <property type="entry name" value="PK beta-barrel domain-like"/>
    <property type="match status" value="1"/>
</dbReference>
<dbReference type="PROSITE" id="PS51340">
    <property type="entry name" value="MOSC"/>
    <property type="match status" value="1"/>
</dbReference>
<proteinExistence type="predicted"/>
<name>X7FCP4_9RHOB</name>
<dbReference type="RefSeq" id="WP_043766396.1">
    <property type="nucleotide sequence ID" value="NZ_JAME01000003.1"/>
</dbReference>
<dbReference type="EMBL" id="JAME01000003">
    <property type="protein sequence ID" value="ETX30565.1"/>
    <property type="molecule type" value="Genomic_DNA"/>
</dbReference>
<dbReference type="Pfam" id="PF03473">
    <property type="entry name" value="MOSC"/>
    <property type="match status" value="1"/>
</dbReference>
<comment type="caution">
    <text evidence="2">The sequence shown here is derived from an EMBL/GenBank/DDBJ whole genome shotgun (WGS) entry which is preliminary data.</text>
</comment>
<dbReference type="Gene3D" id="2.40.33.20">
    <property type="entry name" value="PK beta-barrel domain-like"/>
    <property type="match status" value="1"/>
</dbReference>
<protein>
    <submittedName>
        <fullName evidence="2">Molybdenum cofactor biosysynthesis protein</fullName>
    </submittedName>
</protein>
<organism evidence="2 3">
    <name type="scientific">Roseivivax isoporae LMG 25204</name>
    <dbReference type="NCBI Taxonomy" id="1449351"/>
    <lineage>
        <taxon>Bacteria</taxon>
        <taxon>Pseudomonadati</taxon>
        <taxon>Pseudomonadota</taxon>
        <taxon>Alphaproteobacteria</taxon>
        <taxon>Rhodobacterales</taxon>
        <taxon>Roseobacteraceae</taxon>
        <taxon>Roseivivax</taxon>
    </lineage>
</organism>
<dbReference type="InterPro" id="IPR005302">
    <property type="entry name" value="MoCF_Sase_C"/>
</dbReference>
<dbReference type="eggNOG" id="COG3217">
    <property type="taxonomic scope" value="Bacteria"/>
</dbReference>
<dbReference type="AlphaFoldDB" id="X7FCP4"/>
<dbReference type="Proteomes" id="UP000023430">
    <property type="component" value="Unassembled WGS sequence"/>
</dbReference>
<evidence type="ECO:0000313" key="2">
    <source>
        <dbReference type="EMBL" id="ETX30565.1"/>
    </source>
</evidence>
<dbReference type="PATRIC" id="fig|1449351.3.peg.626"/>
<feature type="domain" description="MOSC" evidence="1">
    <location>
        <begin position="96"/>
        <end position="247"/>
    </location>
</feature>
<accession>X7FCP4</accession>
<evidence type="ECO:0000313" key="3">
    <source>
        <dbReference type="Proteomes" id="UP000023430"/>
    </source>
</evidence>
<dbReference type="InterPro" id="IPR005303">
    <property type="entry name" value="MOCOS_middle"/>
</dbReference>
<dbReference type="OrthoDB" id="581532at2"/>
<evidence type="ECO:0000259" key="1">
    <source>
        <dbReference type="PROSITE" id="PS51340"/>
    </source>
</evidence>